<sequence>MRTPSDLISEDSQGDLAVLPHGRVTPELFCLLRALCAPASEFDRWGRLADVLQGSATGSGGGGARASGARTVGGVPLASLLSDFGGGGDGGGAGGGACVDGEDQPRQADAVTARFQEVAIGGEAAALWSHRMGQVLLAAISERQARYPPGSCLEGDARELARLGAGDRSERAAAVRGALQLRVVERTLLQQAERAAAALRG</sequence>
<dbReference type="RefSeq" id="XP_013890613.1">
    <property type="nucleotide sequence ID" value="XM_014035159.1"/>
</dbReference>
<evidence type="ECO:0000313" key="2">
    <source>
        <dbReference type="Proteomes" id="UP000054498"/>
    </source>
</evidence>
<dbReference type="AlphaFoldDB" id="A0A0D2K620"/>
<proteinExistence type="predicted"/>
<evidence type="ECO:0000313" key="1">
    <source>
        <dbReference type="EMBL" id="KIY91593.1"/>
    </source>
</evidence>
<organism evidence="1 2">
    <name type="scientific">Monoraphidium neglectum</name>
    <dbReference type="NCBI Taxonomy" id="145388"/>
    <lineage>
        <taxon>Eukaryota</taxon>
        <taxon>Viridiplantae</taxon>
        <taxon>Chlorophyta</taxon>
        <taxon>core chlorophytes</taxon>
        <taxon>Chlorophyceae</taxon>
        <taxon>CS clade</taxon>
        <taxon>Sphaeropleales</taxon>
        <taxon>Selenastraceae</taxon>
        <taxon>Monoraphidium</taxon>
    </lineage>
</organism>
<name>A0A0D2K620_9CHLO</name>
<reference evidence="1 2" key="1">
    <citation type="journal article" date="2013" name="BMC Genomics">
        <title>Reconstruction of the lipid metabolism for the microalga Monoraphidium neglectum from its genome sequence reveals characteristics suitable for biofuel production.</title>
        <authorList>
            <person name="Bogen C."/>
            <person name="Al-Dilaimi A."/>
            <person name="Albersmeier A."/>
            <person name="Wichmann J."/>
            <person name="Grundmann M."/>
            <person name="Rupp O."/>
            <person name="Lauersen K.J."/>
            <person name="Blifernez-Klassen O."/>
            <person name="Kalinowski J."/>
            <person name="Goesmann A."/>
            <person name="Mussgnug J.H."/>
            <person name="Kruse O."/>
        </authorList>
    </citation>
    <scope>NUCLEOTIDE SEQUENCE [LARGE SCALE GENOMIC DNA]</scope>
    <source>
        <strain evidence="1 2">SAG 48.87</strain>
    </source>
</reference>
<dbReference type="EMBL" id="KK106503">
    <property type="protein sequence ID" value="KIY91593.1"/>
    <property type="molecule type" value="Genomic_DNA"/>
</dbReference>
<accession>A0A0D2K620</accession>
<keyword evidence="2" id="KW-1185">Reference proteome</keyword>
<dbReference type="KEGG" id="mng:MNEG_16371"/>
<dbReference type="GeneID" id="25734124"/>
<dbReference type="Proteomes" id="UP000054498">
    <property type="component" value="Unassembled WGS sequence"/>
</dbReference>
<evidence type="ECO:0008006" key="3">
    <source>
        <dbReference type="Google" id="ProtNLM"/>
    </source>
</evidence>
<protein>
    <recommendedName>
        <fullName evidence="3">Rubisco LSMT substrate-binding domain-containing protein</fullName>
    </recommendedName>
</protein>
<gene>
    <name evidence="1" type="ORF">MNEG_16371</name>
</gene>